<dbReference type="EMBL" id="BPVZ01000084">
    <property type="protein sequence ID" value="GKV29710.1"/>
    <property type="molecule type" value="Genomic_DNA"/>
</dbReference>
<proteinExistence type="predicted"/>
<gene>
    <name evidence="1" type="ORF">SLEP1_g38614</name>
</gene>
<evidence type="ECO:0000313" key="1">
    <source>
        <dbReference type="EMBL" id="GKV29710.1"/>
    </source>
</evidence>
<dbReference type="Proteomes" id="UP001054252">
    <property type="component" value="Unassembled WGS sequence"/>
</dbReference>
<organism evidence="1 2">
    <name type="scientific">Rubroshorea leprosula</name>
    <dbReference type="NCBI Taxonomy" id="152421"/>
    <lineage>
        <taxon>Eukaryota</taxon>
        <taxon>Viridiplantae</taxon>
        <taxon>Streptophyta</taxon>
        <taxon>Embryophyta</taxon>
        <taxon>Tracheophyta</taxon>
        <taxon>Spermatophyta</taxon>
        <taxon>Magnoliopsida</taxon>
        <taxon>eudicotyledons</taxon>
        <taxon>Gunneridae</taxon>
        <taxon>Pentapetalae</taxon>
        <taxon>rosids</taxon>
        <taxon>malvids</taxon>
        <taxon>Malvales</taxon>
        <taxon>Dipterocarpaceae</taxon>
        <taxon>Rubroshorea</taxon>
    </lineage>
</organism>
<sequence>MSHMKTSASLQSTSLRGGFTVRTCWDHFLGFSTTRAKSYQRREVRLYCFKVSIWISFCGSF</sequence>
<name>A0AAV5KXL6_9ROSI</name>
<protein>
    <submittedName>
        <fullName evidence="1">Uncharacterized protein</fullName>
    </submittedName>
</protein>
<evidence type="ECO:0000313" key="2">
    <source>
        <dbReference type="Proteomes" id="UP001054252"/>
    </source>
</evidence>
<accession>A0AAV5KXL6</accession>
<keyword evidence="2" id="KW-1185">Reference proteome</keyword>
<dbReference type="AlphaFoldDB" id="A0AAV5KXL6"/>
<reference evidence="1 2" key="1">
    <citation type="journal article" date="2021" name="Commun. Biol.">
        <title>The genome of Shorea leprosula (Dipterocarpaceae) highlights the ecological relevance of drought in aseasonal tropical rainforests.</title>
        <authorList>
            <person name="Ng K.K.S."/>
            <person name="Kobayashi M.J."/>
            <person name="Fawcett J.A."/>
            <person name="Hatakeyama M."/>
            <person name="Paape T."/>
            <person name="Ng C.H."/>
            <person name="Ang C.C."/>
            <person name="Tnah L.H."/>
            <person name="Lee C.T."/>
            <person name="Nishiyama T."/>
            <person name="Sese J."/>
            <person name="O'Brien M.J."/>
            <person name="Copetti D."/>
            <person name="Mohd Noor M.I."/>
            <person name="Ong R.C."/>
            <person name="Putra M."/>
            <person name="Sireger I.Z."/>
            <person name="Indrioko S."/>
            <person name="Kosugi Y."/>
            <person name="Izuno A."/>
            <person name="Isagi Y."/>
            <person name="Lee S.L."/>
            <person name="Shimizu K.K."/>
        </authorList>
    </citation>
    <scope>NUCLEOTIDE SEQUENCE [LARGE SCALE GENOMIC DNA]</scope>
    <source>
        <strain evidence="1">214</strain>
    </source>
</reference>
<comment type="caution">
    <text evidence="1">The sequence shown here is derived from an EMBL/GenBank/DDBJ whole genome shotgun (WGS) entry which is preliminary data.</text>
</comment>